<comment type="caution">
    <text evidence="1">The sequence shown here is derived from an EMBL/GenBank/DDBJ whole genome shotgun (WGS) entry which is preliminary data.</text>
</comment>
<evidence type="ECO:0000313" key="2">
    <source>
        <dbReference type="Proteomes" id="UP000636709"/>
    </source>
</evidence>
<keyword evidence="2" id="KW-1185">Reference proteome</keyword>
<dbReference type="Proteomes" id="UP000636709">
    <property type="component" value="Unassembled WGS sequence"/>
</dbReference>
<name>A0A835EFA6_9POAL</name>
<organism evidence="1 2">
    <name type="scientific">Digitaria exilis</name>
    <dbReference type="NCBI Taxonomy" id="1010633"/>
    <lineage>
        <taxon>Eukaryota</taxon>
        <taxon>Viridiplantae</taxon>
        <taxon>Streptophyta</taxon>
        <taxon>Embryophyta</taxon>
        <taxon>Tracheophyta</taxon>
        <taxon>Spermatophyta</taxon>
        <taxon>Magnoliopsida</taxon>
        <taxon>Liliopsida</taxon>
        <taxon>Poales</taxon>
        <taxon>Poaceae</taxon>
        <taxon>PACMAD clade</taxon>
        <taxon>Panicoideae</taxon>
        <taxon>Panicodae</taxon>
        <taxon>Paniceae</taxon>
        <taxon>Anthephorinae</taxon>
        <taxon>Digitaria</taxon>
    </lineage>
</organism>
<protein>
    <submittedName>
        <fullName evidence="1">Uncharacterized protein</fullName>
    </submittedName>
</protein>
<sequence>MAGSGACTEEALRLVGDGGRSQAAAMVTPGWGGRRLAGAVCPSWPPAWRRLWRRRFGVAPAGGEAWWPSGAGGSVRRDQGHLGPLRVFPWKEQAVVGLLRSTESWPAQVLGKVLDAGDRSRKEFGGGLWATVASTGVAFQRADFSRGLSAAEVRRRVARWRLAAAAGCSHPRRPRVKRSRGA</sequence>
<gene>
    <name evidence="1" type="ORF">HU200_042870</name>
</gene>
<evidence type="ECO:0000313" key="1">
    <source>
        <dbReference type="EMBL" id="KAF8687202.1"/>
    </source>
</evidence>
<reference evidence="1" key="1">
    <citation type="submission" date="2020-07" db="EMBL/GenBank/DDBJ databases">
        <title>Genome sequence and genetic diversity analysis of an under-domesticated orphan crop, white fonio (Digitaria exilis).</title>
        <authorList>
            <person name="Bennetzen J.L."/>
            <person name="Chen S."/>
            <person name="Ma X."/>
            <person name="Wang X."/>
            <person name="Yssel A.E.J."/>
            <person name="Chaluvadi S.R."/>
            <person name="Johnson M."/>
            <person name="Gangashetty P."/>
            <person name="Hamidou F."/>
            <person name="Sanogo M.D."/>
            <person name="Zwaenepoel A."/>
            <person name="Wallace J."/>
            <person name="Van De Peer Y."/>
            <person name="Van Deynze A."/>
        </authorList>
    </citation>
    <scope>NUCLEOTIDE SEQUENCE</scope>
    <source>
        <tissue evidence="1">Leaves</tissue>
    </source>
</reference>
<dbReference type="AlphaFoldDB" id="A0A835EFA6"/>
<accession>A0A835EFA6</accession>
<dbReference type="EMBL" id="JACEFO010002056">
    <property type="protein sequence ID" value="KAF8687202.1"/>
    <property type="molecule type" value="Genomic_DNA"/>
</dbReference>
<proteinExistence type="predicted"/>